<gene>
    <name evidence="2" type="ORF">HYN46_08145</name>
</gene>
<protein>
    <submittedName>
        <fullName evidence="2">Tail fiber protein</fullName>
    </submittedName>
</protein>
<dbReference type="Proteomes" id="UP000253940">
    <property type="component" value="Chromosome"/>
</dbReference>
<evidence type="ECO:0000313" key="2">
    <source>
        <dbReference type="EMBL" id="AXI02807.1"/>
    </source>
</evidence>
<proteinExistence type="predicted"/>
<dbReference type="RefSeq" id="WP_114898917.1">
    <property type="nucleotide sequence ID" value="NZ_CP031222.1"/>
</dbReference>
<name>A0A345P698_9GAMM</name>
<sequence length="186" mass="20610">MPNTNRTAPTDTNRDSPENIPIGAIMMWPGIDNQLPSNWMICDGKSLLKRDYSVLQSRLGKYWNKDSGDSSDYFNLPDLRGVFLRGVNAERADAFRDPDVANRIRVNSDTTNTLNRPGTFQTSANLTHYHGLIVGGGSNGPREAISIDTHWDAAYNNKFGASHTAEAGGTESRPVNAYVYYIIKVK</sequence>
<reference evidence="2 3" key="1">
    <citation type="submission" date="2018-07" db="EMBL/GenBank/DDBJ databases">
        <title>Genome sequencing of Moraxellaceae gen. HYN0046.</title>
        <authorList>
            <person name="Kim M."/>
            <person name="Yi H."/>
        </authorList>
    </citation>
    <scope>NUCLEOTIDE SEQUENCE [LARGE SCALE GENOMIC DNA]</scope>
    <source>
        <strain evidence="2 3">HYN0046</strain>
    </source>
</reference>
<keyword evidence="3" id="KW-1185">Reference proteome</keyword>
<dbReference type="KEGG" id="mbah:HYN46_08145"/>
<dbReference type="Pfam" id="PF07484">
    <property type="entry name" value="Collar"/>
    <property type="match status" value="1"/>
</dbReference>
<evidence type="ECO:0000313" key="3">
    <source>
        <dbReference type="Proteomes" id="UP000253940"/>
    </source>
</evidence>
<dbReference type="EMBL" id="CP031222">
    <property type="protein sequence ID" value="AXI02807.1"/>
    <property type="molecule type" value="Genomic_DNA"/>
</dbReference>
<dbReference type="Gene3D" id="3.90.1340.10">
    <property type="entry name" value="Phage tail collar domain"/>
    <property type="match status" value="1"/>
</dbReference>
<dbReference type="SUPFAM" id="SSF88874">
    <property type="entry name" value="Receptor-binding domain of short tail fibre protein gp12"/>
    <property type="match status" value="1"/>
</dbReference>
<organism evidence="2 3">
    <name type="scientific">Aquirhabdus parva</name>
    <dbReference type="NCBI Taxonomy" id="2283318"/>
    <lineage>
        <taxon>Bacteria</taxon>
        <taxon>Pseudomonadati</taxon>
        <taxon>Pseudomonadota</taxon>
        <taxon>Gammaproteobacteria</taxon>
        <taxon>Moraxellales</taxon>
        <taxon>Moraxellaceae</taxon>
        <taxon>Aquirhabdus</taxon>
    </lineage>
</organism>
<feature type="domain" description="Phage tail collar" evidence="1">
    <location>
        <begin position="23"/>
        <end position="83"/>
    </location>
</feature>
<dbReference type="AlphaFoldDB" id="A0A345P698"/>
<dbReference type="OrthoDB" id="9810174at2"/>
<accession>A0A345P698</accession>
<dbReference type="InterPro" id="IPR037053">
    <property type="entry name" value="Phage_tail_collar_dom_sf"/>
</dbReference>
<dbReference type="InterPro" id="IPR011083">
    <property type="entry name" value="Phage_tail_collar_dom"/>
</dbReference>
<evidence type="ECO:0000259" key="1">
    <source>
        <dbReference type="Pfam" id="PF07484"/>
    </source>
</evidence>